<comment type="similarity">
    <text evidence="3">Belongs to the TRAFAC class myosin-kinesin ATPase superfamily. Kinesin family.</text>
</comment>
<keyword evidence="3" id="KW-0067">ATP-binding</keyword>
<dbReference type="GO" id="GO:0003777">
    <property type="term" value="F:microtubule motor activity"/>
    <property type="evidence" value="ECO:0007669"/>
    <property type="project" value="InterPro"/>
</dbReference>
<sequence>MAAAGPEQIALHATFLRDSITTHIQTLASAAEKENSSSTEAREISVYLRTRPLLPNEIERNSVNAAVVHGDDLILYKPEINYKGPRISPIVTQADASFGPEDGNQRVYQLALAELIPLTLGGGLGSVFAYGQTGSGKTYTMSGMQELVAADVFRLAEERGGHYEFKFAAFELLGNDVRDLLDNRKPLKILEDKFGNVEVPDAKDYIVTSKDQYLQLVTAAAALRATESTLKNDTSSRSHAVYRLTCRNTRLPSVKEGTLYLLDLAGSESTRDSKEHDKARLLETREINRSLMTLKDCIRSRALASTRSSAHIHIPYRQSKLTLLLKDAFELSAPRHCRTAVIAHVSPNLLDASHSANTLKYVAPLKIPPPTTAPRPDPDDPQIWTHETARSWVRSKIPRSAEMLPNILVREEEAGLQLAAMSEEEFMERCLSTGVIGEKKAKAVYLAMWKLVVDARLRRRERETGGGKVKVVKKVKPEAYVRFTDERVEDGDEKTRVLLESHSSWWDGEGK</sequence>
<accession>A0AAD5S7S0</accession>
<dbReference type="PANTHER" id="PTHR47968:SF75">
    <property type="entry name" value="CENTROMERE-ASSOCIATED PROTEIN E"/>
    <property type="match status" value="1"/>
</dbReference>
<keyword evidence="3" id="KW-0547">Nucleotide-binding</keyword>
<dbReference type="SUPFAM" id="SSF52540">
    <property type="entry name" value="P-loop containing nucleoside triphosphate hydrolases"/>
    <property type="match status" value="1"/>
</dbReference>
<protein>
    <recommendedName>
        <fullName evidence="4">Kinesin motor domain-containing protein</fullName>
    </recommendedName>
</protein>
<dbReference type="Proteomes" id="UP001212841">
    <property type="component" value="Unassembled WGS sequence"/>
</dbReference>
<evidence type="ECO:0000259" key="4">
    <source>
        <dbReference type="PROSITE" id="PS50067"/>
    </source>
</evidence>
<dbReference type="Pfam" id="PF00225">
    <property type="entry name" value="Kinesin"/>
    <property type="match status" value="1"/>
</dbReference>
<comment type="caution">
    <text evidence="5">The sequence shown here is derived from an EMBL/GenBank/DDBJ whole genome shotgun (WGS) entry which is preliminary data.</text>
</comment>
<dbReference type="GO" id="GO:0007018">
    <property type="term" value="P:microtubule-based movement"/>
    <property type="evidence" value="ECO:0007669"/>
    <property type="project" value="InterPro"/>
</dbReference>
<evidence type="ECO:0000313" key="5">
    <source>
        <dbReference type="EMBL" id="KAJ3047491.1"/>
    </source>
</evidence>
<dbReference type="InterPro" id="IPR013761">
    <property type="entry name" value="SAM/pointed_sf"/>
</dbReference>
<keyword evidence="1" id="KW-0175">Coiled coil</keyword>
<dbReference type="Gene3D" id="3.40.850.10">
    <property type="entry name" value="Kinesin motor domain"/>
    <property type="match status" value="1"/>
</dbReference>
<feature type="domain" description="Kinesin motor" evidence="4">
    <location>
        <begin position="43"/>
        <end position="368"/>
    </location>
</feature>
<proteinExistence type="inferred from homology"/>
<dbReference type="SMART" id="SM00129">
    <property type="entry name" value="KISc"/>
    <property type="match status" value="1"/>
</dbReference>
<dbReference type="PROSITE" id="PS50067">
    <property type="entry name" value="KINESIN_MOTOR_2"/>
    <property type="match status" value="1"/>
</dbReference>
<dbReference type="AlphaFoldDB" id="A0AAD5S7S0"/>
<dbReference type="SUPFAM" id="SSF47769">
    <property type="entry name" value="SAM/Pointed domain"/>
    <property type="match status" value="1"/>
</dbReference>
<dbReference type="InterPro" id="IPR036961">
    <property type="entry name" value="Kinesin_motor_dom_sf"/>
</dbReference>
<feature type="binding site" evidence="3">
    <location>
        <begin position="131"/>
        <end position="138"/>
    </location>
    <ligand>
        <name>ATP</name>
        <dbReference type="ChEBI" id="CHEBI:30616"/>
    </ligand>
</feature>
<keyword evidence="6" id="KW-1185">Reference proteome</keyword>
<evidence type="ECO:0000313" key="6">
    <source>
        <dbReference type="Proteomes" id="UP001212841"/>
    </source>
</evidence>
<evidence type="ECO:0000256" key="1">
    <source>
        <dbReference type="ARBA" id="ARBA00023054"/>
    </source>
</evidence>
<dbReference type="GO" id="GO:0008017">
    <property type="term" value="F:microtubule binding"/>
    <property type="evidence" value="ECO:0007669"/>
    <property type="project" value="InterPro"/>
</dbReference>
<dbReference type="EMBL" id="JADGJD010000951">
    <property type="protein sequence ID" value="KAJ3047491.1"/>
    <property type="molecule type" value="Genomic_DNA"/>
</dbReference>
<dbReference type="PANTHER" id="PTHR47968">
    <property type="entry name" value="CENTROMERE PROTEIN E"/>
    <property type="match status" value="1"/>
</dbReference>
<keyword evidence="2 3" id="KW-0505">Motor protein</keyword>
<gene>
    <name evidence="5" type="ORF">HK097_011493</name>
</gene>
<organism evidence="5 6">
    <name type="scientific">Rhizophlyctis rosea</name>
    <dbReference type="NCBI Taxonomy" id="64517"/>
    <lineage>
        <taxon>Eukaryota</taxon>
        <taxon>Fungi</taxon>
        <taxon>Fungi incertae sedis</taxon>
        <taxon>Chytridiomycota</taxon>
        <taxon>Chytridiomycota incertae sedis</taxon>
        <taxon>Chytridiomycetes</taxon>
        <taxon>Rhizophlyctidales</taxon>
        <taxon>Rhizophlyctidaceae</taxon>
        <taxon>Rhizophlyctis</taxon>
    </lineage>
</organism>
<name>A0AAD5S7S0_9FUNG</name>
<reference evidence="5" key="1">
    <citation type="submission" date="2020-05" db="EMBL/GenBank/DDBJ databases">
        <title>Phylogenomic resolution of chytrid fungi.</title>
        <authorList>
            <person name="Stajich J.E."/>
            <person name="Amses K."/>
            <person name="Simmons R."/>
            <person name="Seto K."/>
            <person name="Myers J."/>
            <person name="Bonds A."/>
            <person name="Quandt C.A."/>
            <person name="Barry K."/>
            <person name="Liu P."/>
            <person name="Grigoriev I."/>
            <person name="Longcore J.E."/>
            <person name="James T.Y."/>
        </authorList>
    </citation>
    <scope>NUCLEOTIDE SEQUENCE</scope>
    <source>
        <strain evidence="5">JEL0318</strain>
    </source>
</reference>
<dbReference type="GO" id="GO:0005524">
    <property type="term" value="F:ATP binding"/>
    <property type="evidence" value="ECO:0007669"/>
    <property type="project" value="UniProtKB-UniRule"/>
</dbReference>
<dbReference type="InterPro" id="IPR027417">
    <property type="entry name" value="P-loop_NTPase"/>
</dbReference>
<dbReference type="PRINTS" id="PR00380">
    <property type="entry name" value="KINESINHEAVY"/>
</dbReference>
<dbReference type="InterPro" id="IPR001752">
    <property type="entry name" value="Kinesin_motor_dom"/>
</dbReference>
<evidence type="ECO:0000256" key="2">
    <source>
        <dbReference type="ARBA" id="ARBA00023175"/>
    </source>
</evidence>
<dbReference type="InterPro" id="IPR027640">
    <property type="entry name" value="Kinesin-like_fam"/>
</dbReference>
<evidence type="ECO:0000256" key="3">
    <source>
        <dbReference type="PROSITE-ProRule" id="PRU00283"/>
    </source>
</evidence>